<name>A0A937XAG9_UNCEI</name>
<evidence type="ECO:0000313" key="1">
    <source>
        <dbReference type="EMBL" id="MBM3317242.1"/>
    </source>
</evidence>
<comment type="caution">
    <text evidence="1">The sequence shown here is derived from an EMBL/GenBank/DDBJ whole genome shotgun (WGS) entry which is preliminary data.</text>
</comment>
<keyword evidence="1" id="KW-0648">Protein biosynthesis</keyword>
<dbReference type="InterPro" id="IPR009000">
    <property type="entry name" value="Transl_B-barrel_sf"/>
</dbReference>
<dbReference type="AlphaFoldDB" id="A0A937XAG9"/>
<evidence type="ECO:0000313" key="2">
    <source>
        <dbReference type="Proteomes" id="UP000748308"/>
    </source>
</evidence>
<protein>
    <submittedName>
        <fullName evidence="1">Translation elongation factor-like protein</fullName>
    </submittedName>
</protein>
<reference evidence="1" key="1">
    <citation type="submission" date="2019-03" db="EMBL/GenBank/DDBJ databases">
        <title>Lake Tanganyika Metagenome-Assembled Genomes (MAGs).</title>
        <authorList>
            <person name="Tran P."/>
        </authorList>
    </citation>
    <scope>NUCLEOTIDE SEQUENCE</scope>
    <source>
        <strain evidence="1">M_DeepCast_400m_m2_100</strain>
    </source>
</reference>
<proteinExistence type="predicted"/>
<keyword evidence="1" id="KW-0251">Elongation factor</keyword>
<sequence>MAQETRIGTVTHYFGKVGVAAIELASGGLALGDTIRVKGHTTDFTMTVDSMQIDRVEVPGADRGQAVGIRVPEPARVGDEVYKVAG</sequence>
<gene>
    <name evidence="1" type="ORF">FJY75_05270</name>
</gene>
<dbReference type="Proteomes" id="UP000748308">
    <property type="component" value="Unassembled WGS sequence"/>
</dbReference>
<organism evidence="1 2">
    <name type="scientific">Eiseniibacteriota bacterium</name>
    <dbReference type="NCBI Taxonomy" id="2212470"/>
    <lineage>
        <taxon>Bacteria</taxon>
        <taxon>Candidatus Eiseniibacteriota</taxon>
    </lineage>
</organism>
<accession>A0A937XAG9</accession>
<dbReference type="SUPFAM" id="SSF50447">
    <property type="entry name" value="Translation proteins"/>
    <property type="match status" value="1"/>
</dbReference>
<dbReference type="Gene3D" id="2.40.30.10">
    <property type="entry name" value="Translation factors"/>
    <property type="match status" value="1"/>
</dbReference>
<dbReference type="GO" id="GO:0003746">
    <property type="term" value="F:translation elongation factor activity"/>
    <property type="evidence" value="ECO:0007669"/>
    <property type="project" value="UniProtKB-KW"/>
</dbReference>
<dbReference type="EMBL" id="VGIY01000095">
    <property type="protein sequence ID" value="MBM3317242.1"/>
    <property type="molecule type" value="Genomic_DNA"/>
</dbReference>